<dbReference type="AlphaFoldDB" id="A0A8T1VN99"/>
<organism evidence="2 3">
    <name type="scientific">Phytophthora pseudosyringae</name>
    <dbReference type="NCBI Taxonomy" id="221518"/>
    <lineage>
        <taxon>Eukaryota</taxon>
        <taxon>Sar</taxon>
        <taxon>Stramenopiles</taxon>
        <taxon>Oomycota</taxon>
        <taxon>Peronosporomycetes</taxon>
        <taxon>Peronosporales</taxon>
        <taxon>Peronosporaceae</taxon>
        <taxon>Phytophthora</taxon>
    </lineage>
</organism>
<keyword evidence="3" id="KW-1185">Reference proteome</keyword>
<sequence>MGNRISRKKRAPAAGAAPSPEAVVAAPAPSSAAPVQSDDPHGGLSAPKDEIPVEKDVAELPQSAPPTARDGDDSNEEDPLEFFRRCDELEADPFTRYTQALLLKDQRQFAAASELLRSLLPNPSLTLETRHHLAQCLVAQDPALLWCREEATQCLENVVMAAATNSSSNNADAHNAVMYRESVELLAHVVIAGKRFDRALQLLEALVLSCSSTCPFDGARVPNTRVFLFFLLPQQVEIDAGAIPPSELAAHRQQQTLASFQSAFCRYARGDSPDAVSCELLRVLAPQLDHKGEQVQQQEQQQQEERRQQVSSTLEGIELLLHADAASLREGFALLAATCTST</sequence>
<dbReference type="Proteomes" id="UP000694044">
    <property type="component" value="Unassembled WGS sequence"/>
</dbReference>
<comment type="caution">
    <text evidence="2">The sequence shown here is derived from an EMBL/GenBank/DDBJ whole genome shotgun (WGS) entry which is preliminary data.</text>
</comment>
<dbReference type="OrthoDB" id="115811at2759"/>
<reference evidence="2" key="1">
    <citation type="submission" date="2021-02" db="EMBL/GenBank/DDBJ databases">
        <authorList>
            <person name="Palmer J.M."/>
        </authorList>
    </citation>
    <scope>NUCLEOTIDE SEQUENCE</scope>
    <source>
        <strain evidence="2">SCRP734</strain>
    </source>
</reference>
<feature type="region of interest" description="Disordered" evidence="1">
    <location>
        <begin position="1"/>
        <end position="78"/>
    </location>
</feature>
<protein>
    <submittedName>
        <fullName evidence="2">Uncharacterized protein</fullName>
    </submittedName>
</protein>
<evidence type="ECO:0000313" key="3">
    <source>
        <dbReference type="Proteomes" id="UP000694044"/>
    </source>
</evidence>
<feature type="compositionally biased region" description="Low complexity" evidence="1">
    <location>
        <begin position="12"/>
        <end position="35"/>
    </location>
</feature>
<gene>
    <name evidence="2" type="ORF">PHYPSEUDO_004356</name>
</gene>
<evidence type="ECO:0000256" key="1">
    <source>
        <dbReference type="SAM" id="MobiDB-lite"/>
    </source>
</evidence>
<dbReference type="EMBL" id="JAGDFM010000197">
    <property type="protein sequence ID" value="KAG7382782.1"/>
    <property type="molecule type" value="Genomic_DNA"/>
</dbReference>
<proteinExistence type="predicted"/>
<name>A0A8T1VN99_9STRA</name>
<feature type="compositionally biased region" description="Basic residues" evidence="1">
    <location>
        <begin position="1"/>
        <end position="11"/>
    </location>
</feature>
<accession>A0A8T1VN99</accession>
<evidence type="ECO:0000313" key="2">
    <source>
        <dbReference type="EMBL" id="KAG7382782.1"/>
    </source>
</evidence>
<feature type="compositionally biased region" description="Basic and acidic residues" evidence="1">
    <location>
        <begin position="47"/>
        <end position="58"/>
    </location>
</feature>